<evidence type="ECO:0000256" key="4">
    <source>
        <dbReference type="ARBA" id="ARBA00023239"/>
    </source>
</evidence>
<dbReference type="GO" id="GO:0006780">
    <property type="term" value="P:uroporphyrinogen III biosynthetic process"/>
    <property type="evidence" value="ECO:0007669"/>
    <property type="project" value="UniProtKB-UniRule"/>
</dbReference>
<evidence type="ECO:0000313" key="12">
    <source>
        <dbReference type="Proteomes" id="UP000645257"/>
    </source>
</evidence>
<evidence type="ECO:0000259" key="10">
    <source>
        <dbReference type="Pfam" id="PF02602"/>
    </source>
</evidence>
<sequence length="246" mass="26272">MSLAGRSVLVARPTGQCGRLLALLREAGARATHFPVMELEADPVALDALPDAADKADWLVFVSPGVIDLAWPRLAGHPVAARLACVGAASAAKLAALSGLPVTHPSDGSDSEALLALPEFAQMAGQRVLIVRGEGGRATLAETLTERGANVSFAEVYRRVDASPDWKDFDRHHPQAVILTSSDMVERWFRLAGPSRAAQLQCLLYCVPHPRIAERLAGHGATRIVTTRAGDDALVAGLREWFSRHP</sequence>
<dbReference type="InterPro" id="IPR036108">
    <property type="entry name" value="4pyrrol_syn_uPrphyn_synt_sf"/>
</dbReference>
<keyword evidence="12" id="KW-1185">Reference proteome</keyword>
<keyword evidence="4 9" id="KW-0456">Lyase</keyword>
<evidence type="ECO:0000256" key="8">
    <source>
        <dbReference type="ARBA" id="ARBA00048617"/>
    </source>
</evidence>
<evidence type="ECO:0000256" key="5">
    <source>
        <dbReference type="ARBA" id="ARBA00023244"/>
    </source>
</evidence>
<comment type="caution">
    <text evidence="11">The sequence shown here is derived from an EMBL/GenBank/DDBJ whole genome shotgun (WGS) entry which is preliminary data.</text>
</comment>
<keyword evidence="5 9" id="KW-0627">Porphyrin biosynthesis</keyword>
<evidence type="ECO:0000256" key="9">
    <source>
        <dbReference type="RuleBase" id="RU366031"/>
    </source>
</evidence>
<dbReference type="PANTHER" id="PTHR38042:SF1">
    <property type="entry name" value="UROPORPHYRINOGEN-III SYNTHASE, CHLOROPLASTIC"/>
    <property type="match status" value="1"/>
</dbReference>
<comment type="catalytic activity">
    <reaction evidence="8 9">
        <text>hydroxymethylbilane = uroporphyrinogen III + H2O</text>
        <dbReference type="Rhea" id="RHEA:18965"/>
        <dbReference type="ChEBI" id="CHEBI:15377"/>
        <dbReference type="ChEBI" id="CHEBI:57308"/>
        <dbReference type="ChEBI" id="CHEBI:57845"/>
        <dbReference type="EC" id="4.2.1.75"/>
    </reaction>
</comment>
<dbReference type="InterPro" id="IPR003754">
    <property type="entry name" value="4pyrrol_synth_uPrphyn_synth"/>
</dbReference>
<reference evidence="11" key="2">
    <citation type="submission" date="2020-09" db="EMBL/GenBank/DDBJ databases">
        <authorList>
            <person name="Sun Q."/>
            <person name="Kim S."/>
        </authorList>
    </citation>
    <scope>NUCLEOTIDE SEQUENCE</scope>
    <source>
        <strain evidence="11">KCTC 32182</strain>
    </source>
</reference>
<comment type="pathway">
    <text evidence="1 9">Porphyrin-containing compound metabolism; protoporphyrin-IX biosynthesis; coproporphyrinogen-III from 5-aminolevulinate: step 3/4.</text>
</comment>
<dbReference type="PANTHER" id="PTHR38042">
    <property type="entry name" value="UROPORPHYRINOGEN-III SYNTHASE, CHLOROPLASTIC"/>
    <property type="match status" value="1"/>
</dbReference>
<dbReference type="GO" id="GO:0006782">
    <property type="term" value="P:protoporphyrinogen IX biosynthetic process"/>
    <property type="evidence" value="ECO:0007669"/>
    <property type="project" value="UniProtKB-UniRule"/>
</dbReference>
<dbReference type="Proteomes" id="UP000645257">
    <property type="component" value="Unassembled WGS sequence"/>
</dbReference>
<evidence type="ECO:0000256" key="6">
    <source>
        <dbReference type="ARBA" id="ARBA00037589"/>
    </source>
</evidence>
<dbReference type="SUPFAM" id="SSF69618">
    <property type="entry name" value="HemD-like"/>
    <property type="match status" value="1"/>
</dbReference>
<comment type="similarity">
    <text evidence="2 9">Belongs to the uroporphyrinogen-III synthase family.</text>
</comment>
<dbReference type="InterPro" id="IPR039793">
    <property type="entry name" value="UROS/Hem4"/>
</dbReference>
<evidence type="ECO:0000256" key="2">
    <source>
        <dbReference type="ARBA" id="ARBA00008133"/>
    </source>
</evidence>
<dbReference type="Pfam" id="PF02602">
    <property type="entry name" value="HEM4"/>
    <property type="match status" value="1"/>
</dbReference>
<proteinExistence type="inferred from homology"/>
<accession>A0A918U8F5</accession>
<organism evidence="11 12">
    <name type="scientific">Paludibacterium paludis</name>
    <dbReference type="NCBI Taxonomy" id="1225769"/>
    <lineage>
        <taxon>Bacteria</taxon>
        <taxon>Pseudomonadati</taxon>
        <taxon>Pseudomonadota</taxon>
        <taxon>Betaproteobacteria</taxon>
        <taxon>Neisseriales</taxon>
        <taxon>Chromobacteriaceae</taxon>
        <taxon>Paludibacterium</taxon>
    </lineage>
</organism>
<dbReference type="GO" id="GO:0004852">
    <property type="term" value="F:uroporphyrinogen-III synthase activity"/>
    <property type="evidence" value="ECO:0007669"/>
    <property type="project" value="UniProtKB-UniRule"/>
</dbReference>
<comment type="function">
    <text evidence="6 9">Catalyzes cyclization of the linear tetrapyrrole, hydroxymethylbilane, to the macrocyclic uroporphyrinogen III.</text>
</comment>
<reference evidence="11" key="1">
    <citation type="journal article" date="2014" name="Int. J. Syst. Evol. Microbiol.">
        <title>Complete genome sequence of Corynebacterium casei LMG S-19264T (=DSM 44701T), isolated from a smear-ripened cheese.</title>
        <authorList>
            <consortium name="US DOE Joint Genome Institute (JGI-PGF)"/>
            <person name="Walter F."/>
            <person name="Albersmeier A."/>
            <person name="Kalinowski J."/>
            <person name="Ruckert C."/>
        </authorList>
    </citation>
    <scope>NUCLEOTIDE SEQUENCE</scope>
    <source>
        <strain evidence="11">KCTC 32182</strain>
    </source>
</reference>
<gene>
    <name evidence="11" type="primary">hemD</name>
    <name evidence="11" type="ORF">GCM10011289_09620</name>
</gene>
<dbReference type="Gene3D" id="3.40.50.10090">
    <property type="match status" value="2"/>
</dbReference>
<evidence type="ECO:0000256" key="1">
    <source>
        <dbReference type="ARBA" id="ARBA00004772"/>
    </source>
</evidence>
<name>A0A918U8F5_9NEIS</name>
<protein>
    <recommendedName>
        <fullName evidence="7 9">Uroporphyrinogen-III synthase</fullName>
        <ecNumber evidence="3 9">4.2.1.75</ecNumber>
    </recommendedName>
</protein>
<dbReference type="RefSeq" id="WP_189531811.1">
    <property type="nucleotide sequence ID" value="NZ_BMYX01000004.1"/>
</dbReference>
<dbReference type="AlphaFoldDB" id="A0A918U8F5"/>
<feature type="domain" description="Tetrapyrrole biosynthesis uroporphyrinogen III synthase" evidence="10">
    <location>
        <begin position="20"/>
        <end position="235"/>
    </location>
</feature>
<evidence type="ECO:0000313" key="11">
    <source>
        <dbReference type="EMBL" id="GGY09012.1"/>
    </source>
</evidence>
<evidence type="ECO:0000256" key="7">
    <source>
        <dbReference type="ARBA" id="ARBA00040167"/>
    </source>
</evidence>
<dbReference type="EC" id="4.2.1.75" evidence="3 9"/>
<dbReference type="EMBL" id="BMYX01000004">
    <property type="protein sequence ID" value="GGY09012.1"/>
    <property type="molecule type" value="Genomic_DNA"/>
</dbReference>
<dbReference type="CDD" id="cd06578">
    <property type="entry name" value="HemD"/>
    <property type="match status" value="1"/>
</dbReference>
<evidence type="ECO:0000256" key="3">
    <source>
        <dbReference type="ARBA" id="ARBA00013109"/>
    </source>
</evidence>